<dbReference type="AlphaFoldDB" id="A0AAP2E4G6"/>
<dbReference type="Gene3D" id="3.10.180.10">
    <property type="entry name" value="2,3-Dihydroxybiphenyl 1,2-Dioxygenase, domain 1"/>
    <property type="match status" value="1"/>
</dbReference>
<reference evidence="3 4" key="1">
    <citation type="submission" date="2021-05" db="EMBL/GenBank/DDBJ databases">
        <title>A Polyphasic approach of four new species of the genus Ohtaekwangia: Ohtaekwangia histidinii sp. nov., Ohtaekwangia cretensis sp. nov., Ohtaekwangia indiensis sp. nov., Ohtaekwangia reichenbachii sp. nov. from diverse environment.</title>
        <authorList>
            <person name="Octaviana S."/>
        </authorList>
    </citation>
    <scope>NUCLEOTIDE SEQUENCE [LARGE SCALE GENOMIC DNA]</scope>
    <source>
        <strain evidence="3 4">PWU5</strain>
    </source>
</reference>
<dbReference type="PANTHER" id="PTHR40265">
    <property type="entry name" value="BLL2707 PROTEIN"/>
    <property type="match status" value="1"/>
</dbReference>
<name>A0AAP2E4G6_9BACT</name>
<dbReference type="InterPro" id="IPR025870">
    <property type="entry name" value="Glyoxalase-like_dom"/>
</dbReference>
<gene>
    <name evidence="3" type="ORF">KK062_24655</name>
</gene>
<keyword evidence="4" id="KW-1185">Reference proteome</keyword>
<feature type="domain" description="Glyoxalase-like" evidence="2">
    <location>
        <begin position="32"/>
        <end position="193"/>
    </location>
</feature>
<comment type="caution">
    <text evidence="3">The sequence shown here is derived from an EMBL/GenBank/DDBJ whole genome shotgun (WGS) entry which is preliminary data.</text>
</comment>
<dbReference type="Pfam" id="PF13468">
    <property type="entry name" value="Glyoxalase_3"/>
    <property type="match status" value="1"/>
</dbReference>
<feature type="signal peptide" evidence="1">
    <location>
        <begin position="1"/>
        <end position="19"/>
    </location>
</feature>
<evidence type="ECO:0000313" key="4">
    <source>
        <dbReference type="Proteomes" id="UP001319080"/>
    </source>
</evidence>
<dbReference type="InterPro" id="IPR029068">
    <property type="entry name" value="Glyas_Bleomycin-R_OHBP_Dase"/>
</dbReference>
<evidence type="ECO:0000313" key="3">
    <source>
        <dbReference type="EMBL" id="MBT1711457.1"/>
    </source>
</evidence>
<proteinExistence type="predicted"/>
<keyword evidence="1" id="KW-0732">Signal</keyword>
<feature type="chain" id="PRO_5042990761" evidence="1">
    <location>
        <begin position="20"/>
        <end position="299"/>
    </location>
</feature>
<dbReference type="SUPFAM" id="SSF54593">
    <property type="entry name" value="Glyoxalase/Bleomycin resistance protein/Dihydroxybiphenyl dioxygenase"/>
    <property type="match status" value="2"/>
</dbReference>
<dbReference type="PANTHER" id="PTHR40265:SF1">
    <property type="entry name" value="GLYOXALASE-LIKE DOMAIN-CONTAINING PROTEIN"/>
    <property type="match status" value="1"/>
</dbReference>
<organism evidence="3 4">
    <name type="scientific">Dawidia cretensis</name>
    <dbReference type="NCBI Taxonomy" id="2782350"/>
    <lineage>
        <taxon>Bacteria</taxon>
        <taxon>Pseudomonadati</taxon>
        <taxon>Bacteroidota</taxon>
        <taxon>Cytophagia</taxon>
        <taxon>Cytophagales</taxon>
        <taxon>Chryseotaleaceae</taxon>
        <taxon>Dawidia</taxon>
    </lineage>
</organism>
<dbReference type="EMBL" id="JAHESE010000034">
    <property type="protein sequence ID" value="MBT1711457.1"/>
    <property type="molecule type" value="Genomic_DNA"/>
</dbReference>
<dbReference type="Proteomes" id="UP001319080">
    <property type="component" value="Unassembled WGS sequence"/>
</dbReference>
<evidence type="ECO:0000259" key="2">
    <source>
        <dbReference type="Pfam" id="PF13468"/>
    </source>
</evidence>
<accession>A0AAP2E4G6</accession>
<dbReference type="RefSeq" id="WP_254087029.1">
    <property type="nucleotide sequence ID" value="NZ_JAHESE010000034.1"/>
</dbReference>
<evidence type="ECO:0000256" key="1">
    <source>
        <dbReference type="SAM" id="SignalP"/>
    </source>
</evidence>
<sequence length="299" mass="33315">MLRRIVYLLLFCLPLCTLAQLPKNAITAVAINHVPVAVTDLAAVKKVFSSLGFTIKEGRVHAGITNCFVKFSDGTYLEFVQPLDSTQEIGRFYHDFLKTRLGASELAIEVESADSVAQYLQRRRILFARDHNRVWKNVTPTQPGAGIFYTEYADKNWRDKPEYTTHINNATGLGPVYYLATDLNNATKHFKDLGFMDAGPTTSLQAPARAMTIGRSRLLILDASEPGRMADAFSSRGYTGICGISIAVSSLDVLEKRLRTLSKRGMLTLRKDDKLYALLQPYALFLEFSMPAGTQQAHQ</sequence>
<protein>
    <submittedName>
        <fullName evidence="3">VOC family protein</fullName>
    </submittedName>
</protein>